<accession>A0A972FRU1</accession>
<keyword evidence="1" id="KW-0732">Signal</keyword>
<evidence type="ECO:0000256" key="1">
    <source>
        <dbReference type="SAM" id="SignalP"/>
    </source>
</evidence>
<feature type="signal peptide" evidence="1">
    <location>
        <begin position="1"/>
        <end position="23"/>
    </location>
</feature>
<organism evidence="2 3">
    <name type="scientific">Flavobacterium silvaticum</name>
    <dbReference type="NCBI Taxonomy" id="1852020"/>
    <lineage>
        <taxon>Bacteria</taxon>
        <taxon>Pseudomonadati</taxon>
        <taxon>Bacteroidota</taxon>
        <taxon>Flavobacteriia</taxon>
        <taxon>Flavobacteriales</taxon>
        <taxon>Flavobacteriaceae</taxon>
        <taxon>Flavobacterium</taxon>
    </lineage>
</organism>
<keyword evidence="3" id="KW-1185">Reference proteome</keyword>
<dbReference type="RefSeq" id="WP_169527318.1">
    <property type="nucleotide sequence ID" value="NZ_JAAMPU010000105.1"/>
</dbReference>
<feature type="chain" id="PRO_5038007686" description="Por secretion system C-terminal sorting domain-containing protein" evidence="1">
    <location>
        <begin position="24"/>
        <end position="199"/>
    </location>
</feature>
<gene>
    <name evidence="2" type="ORF">G6047_09185</name>
</gene>
<dbReference type="Proteomes" id="UP000712080">
    <property type="component" value="Unassembled WGS sequence"/>
</dbReference>
<comment type="caution">
    <text evidence="2">The sequence shown here is derived from an EMBL/GenBank/DDBJ whole genome shotgun (WGS) entry which is preliminary data.</text>
</comment>
<proteinExistence type="predicted"/>
<evidence type="ECO:0000313" key="3">
    <source>
        <dbReference type="Proteomes" id="UP000712080"/>
    </source>
</evidence>
<protein>
    <recommendedName>
        <fullName evidence="4">Por secretion system C-terminal sorting domain-containing protein</fullName>
    </recommendedName>
</protein>
<evidence type="ECO:0008006" key="4">
    <source>
        <dbReference type="Google" id="ProtNLM"/>
    </source>
</evidence>
<reference evidence="2" key="1">
    <citation type="submission" date="2020-02" db="EMBL/GenBank/DDBJ databases">
        <title>Flavobacterium sp. genome.</title>
        <authorList>
            <person name="Jung H.S."/>
            <person name="Baek J.H."/>
            <person name="Jeon C.O."/>
        </authorList>
    </citation>
    <scope>NUCLEOTIDE SEQUENCE</scope>
    <source>
        <strain evidence="2">SE-s28</strain>
    </source>
</reference>
<evidence type="ECO:0000313" key="2">
    <source>
        <dbReference type="EMBL" id="NMH28204.1"/>
    </source>
</evidence>
<dbReference type="EMBL" id="JAAMPU010000105">
    <property type="protein sequence ID" value="NMH28204.1"/>
    <property type="molecule type" value="Genomic_DNA"/>
</dbReference>
<sequence length="199" mass="21746">MKKMMKFGLVMAALLAMAVTTFANTTDFSVRVNDNIGKTIRFSVVDAPTVHLSLVSDQDEILFEENAFGTGAISRQYDLKSFPAGTYFLKAESASKISVYKVDVTADDAIITKTPATEVVKPVVAVKDAKVSISIINSAVTPISITLLDASNVELFTETTPEKLSHIKMFDFSNVPYGEYTFITKYGDETFMNRVVAGN</sequence>
<dbReference type="AlphaFoldDB" id="A0A972FRU1"/>
<name>A0A972FRU1_9FLAO</name>